<proteinExistence type="predicted"/>
<accession>A0A0G0UZU7</accession>
<dbReference type="InterPro" id="IPR035901">
    <property type="entry name" value="GIY-YIG_endonuc_sf"/>
</dbReference>
<dbReference type="EMBL" id="LCAN01000012">
    <property type="protein sequence ID" value="KKR94143.1"/>
    <property type="molecule type" value="Genomic_DNA"/>
</dbReference>
<sequence>MTPMYYLYILQSLKDDNFYTRTTSDLRRRVKEHNAGKNFSTAPRRPFKLIYYEAYLLKEDVETREKYLKTSMGRKVIRKQLRNYLKTLEQIKT</sequence>
<dbReference type="PROSITE" id="PS50164">
    <property type="entry name" value="GIY_YIG"/>
    <property type="match status" value="1"/>
</dbReference>
<name>A0A0G0UZU7_9BACT</name>
<dbReference type="SUPFAM" id="SSF82771">
    <property type="entry name" value="GIY-YIG endonuclease"/>
    <property type="match status" value="1"/>
</dbReference>
<evidence type="ECO:0000313" key="2">
    <source>
        <dbReference type="EMBL" id="KKR94143.1"/>
    </source>
</evidence>
<dbReference type="Proteomes" id="UP000034961">
    <property type="component" value="Unassembled WGS sequence"/>
</dbReference>
<organism evidence="2 3">
    <name type="scientific">Candidatus Roizmanbacteria bacterium GW2011_GWA1_41_13</name>
    <dbReference type="NCBI Taxonomy" id="1618474"/>
    <lineage>
        <taxon>Bacteria</taxon>
        <taxon>Candidatus Roizmaniibacteriota</taxon>
    </lineage>
</organism>
<dbReference type="InterPro" id="IPR000305">
    <property type="entry name" value="GIY-YIG_endonuc"/>
</dbReference>
<evidence type="ECO:0000259" key="1">
    <source>
        <dbReference type="PROSITE" id="PS50164"/>
    </source>
</evidence>
<reference evidence="2 3" key="1">
    <citation type="journal article" date="2015" name="Nature">
        <title>rRNA introns, odd ribosomes, and small enigmatic genomes across a large radiation of phyla.</title>
        <authorList>
            <person name="Brown C.T."/>
            <person name="Hug L.A."/>
            <person name="Thomas B.C."/>
            <person name="Sharon I."/>
            <person name="Castelle C.J."/>
            <person name="Singh A."/>
            <person name="Wilkins M.J."/>
            <person name="Williams K.H."/>
            <person name="Banfield J.F."/>
        </authorList>
    </citation>
    <scope>NUCLEOTIDE SEQUENCE [LARGE SCALE GENOMIC DNA]</scope>
</reference>
<evidence type="ECO:0000313" key="3">
    <source>
        <dbReference type="Proteomes" id="UP000034961"/>
    </source>
</evidence>
<comment type="caution">
    <text evidence="2">The sequence shown here is derived from an EMBL/GenBank/DDBJ whole genome shotgun (WGS) entry which is preliminary data.</text>
</comment>
<dbReference type="CDD" id="cd10449">
    <property type="entry name" value="GIY-YIG_SLX1_like"/>
    <property type="match status" value="1"/>
</dbReference>
<dbReference type="Pfam" id="PF01541">
    <property type="entry name" value="GIY-YIG"/>
    <property type="match status" value="1"/>
</dbReference>
<dbReference type="AlphaFoldDB" id="A0A0G0UZU7"/>
<protein>
    <recommendedName>
        <fullName evidence="1">GIY-YIG domain-containing protein</fullName>
    </recommendedName>
</protein>
<feature type="domain" description="GIY-YIG" evidence="1">
    <location>
        <begin position="3"/>
        <end position="78"/>
    </location>
</feature>
<dbReference type="Gene3D" id="3.40.1440.10">
    <property type="entry name" value="GIY-YIG endonuclease"/>
    <property type="match status" value="1"/>
</dbReference>
<gene>
    <name evidence="2" type="ORF">UU41_C0012G0025</name>
</gene>